<organism evidence="5 6">
    <name type="scientific">Providencia sneebia DSM 19967</name>
    <dbReference type="NCBI Taxonomy" id="1141660"/>
    <lineage>
        <taxon>Bacteria</taxon>
        <taxon>Pseudomonadati</taxon>
        <taxon>Pseudomonadota</taxon>
        <taxon>Gammaproteobacteria</taxon>
        <taxon>Enterobacterales</taxon>
        <taxon>Morganellaceae</taxon>
        <taxon>Providencia</taxon>
    </lineage>
</organism>
<dbReference type="PATRIC" id="fig|1141660.3.peg.2832"/>
<dbReference type="EMBL" id="AKKN01000012">
    <property type="protein sequence ID" value="EKT54056.1"/>
    <property type="molecule type" value="Genomic_DNA"/>
</dbReference>
<dbReference type="GO" id="GO:0003700">
    <property type="term" value="F:DNA-binding transcription factor activity"/>
    <property type="evidence" value="ECO:0007669"/>
    <property type="project" value="TreeGrafter"/>
</dbReference>
<comment type="caution">
    <text evidence="5">The sequence shown here is derived from an EMBL/GenBank/DDBJ whole genome shotgun (WGS) entry which is preliminary data.</text>
</comment>
<gene>
    <name evidence="5" type="primary">treR</name>
    <name evidence="5" type="ORF">OO7_14173</name>
</gene>
<dbReference type="NCBIfam" id="TIGR02405">
    <property type="entry name" value="trehalos_R_Ecol"/>
    <property type="match status" value="1"/>
</dbReference>
<sequence length="324" mass="36966">MIDQIDSDKKKLTINDIAKLCGVGKSTVSRVINNDPMVNEDTRKKVNEIIEKYQFTPSKSARAMRGYSNRSFGIIMTRLDSYAENQAVSSMLPILYQNNIDPIILESQFKPEKVEEHLKMLEHQKVDGIILFAFSGIDANKLKSWQQKMIVIARPLAGFVSICHDDDRAIKYLMQYFHVEKGYHKINYIGIYTKDETTGLLRYNAYLNYCQQHNLIPHAQLGELNYQSGYLLTEEILTTSPQAILCATDSLAFGVQKYLSEKNITHIDVACVGRNDLLTFLFPQTTFYRLGFRESGKEAANTLIKMLKTKITPQNIIISSNDLN</sequence>
<evidence type="ECO:0000313" key="6">
    <source>
        <dbReference type="Proteomes" id="UP000010290"/>
    </source>
</evidence>
<accession>K8W2L9</accession>
<evidence type="ECO:0000256" key="2">
    <source>
        <dbReference type="ARBA" id="ARBA00023125"/>
    </source>
</evidence>
<dbReference type="GO" id="GO:0005991">
    <property type="term" value="P:trehalose metabolic process"/>
    <property type="evidence" value="ECO:0007669"/>
    <property type="project" value="InterPro"/>
</dbReference>
<dbReference type="CDD" id="cd01542">
    <property type="entry name" value="PBP1_TreR-like"/>
    <property type="match status" value="1"/>
</dbReference>
<dbReference type="PRINTS" id="PR00036">
    <property type="entry name" value="HTHLACI"/>
</dbReference>
<keyword evidence="3" id="KW-0804">Transcription</keyword>
<dbReference type="PANTHER" id="PTHR30146">
    <property type="entry name" value="LACI-RELATED TRANSCRIPTIONAL REPRESSOR"/>
    <property type="match status" value="1"/>
</dbReference>
<evidence type="ECO:0000256" key="1">
    <source>
        <dbReference type="ARBA" id="ARBA00023015"/>
    </source>
</evidence>
<dbReference type="Gene3D" id="1.10.260.40">
    <property type="entry name" value="lambda repressor-like DNA-binding domains"/>
    <property type="match status" value="1"/>
</dbReference>
<keyword evidence="1" id="KW-0805">Transcription regulation</keyword>
<dbReference type="InterPro" id="IPR012771">
    <property type="entry name" value="Trehalos_R_gpbac"/>
</dbReference>
<dbReference type="InterPro" id="IPR010982">
    <property type="entry name" value="Lambda_DNA-bd_dom_sf"/>
</dbReference>
<feature type="domain" description="HTH lacI-type" evidence="4">
    <location>
        <begin position="12"/>
        <end position="66"/>
    </location>
</feature>
<dbReference type="Pfam" id="PF00356">
    <property type="entry name" value="LacI"/>
    <property type="match status" value="1"/>
</dbReference>
<dbReference type="SUPFAM" id="SSF53822">
    <property type="entry name" value="Periplasmic binding protein-like I"/>
    <property type="match status" value="1"/>
</dbReference>
<evidence type="ECO:0000313" key="5">
    <source>
        <dbReference type="EMBL" id="EKT54056.1"/>
    </source>
</evidence>
<dbReference type="InterPro" id="IPR028082">
    <property type="entry name" value="Peripla_BP_I"/>
</dbReference>
<dbReference type="InterPro" id="IPR046335">
    <property type="entry name" value="LacI/GalR-like_sensor"/>
</dbReference>
<dbReference type="SMART" id="SM00354">
    <property type="entry name" value="HTH_LACI"/>
    <property type="match status" value="1"/>
</dbReference>
<dbReference type="PROSITE" id="PS50932">
    <property type="entry name" value="HTH_LACI_2"/>
    <property type="match status" value="1"/>
</dbReference>
<keyword evidence="6" id="KW-1185">Reference proteome</keyword>
<reference evidence="5 6" key="1">
    <citation type="journal article" date="2012" name="BMC Genomics">
        <title>Comparative genomics of bacteria in the genus Providencia isolated from wild Drosophila melanogaster.</title>
        <authorList>
            <person name="Galac M.R."/>
            <person name="Lazzaro B.P."/>
        </authorList>
    </citation>
    <scope>NUCLEOTIDE SEQUENCE [LARGE SCALE GENOMIC DNA]</scope>
    <source>
        <strain evidence="5 6">DSM 19967</strain>
    </source>
</reference>
<dbReference type="HOGENOM" id="CLU_037628_9_0_6"/>
<proteinExistence type="predicted"/>
<keyword evidence="2" id="KW-0238">DNA-binding</keyword>
<dbReference type="AlphaFoldDB" id="K8W2L9"/>
<dbReference type="CDD" id="cd01392">
    <property type="entry name" value="HTH_LacI"/>
    <property type="match status" value="1"/>
</dbReference>
<dbReference type="Proteomes" id="UP000010290">
    <property type="component" value="Chromosome"/>
</dbReference>
<dbReference type="InterPro" id="IPR000843">
    <property type="entry name" value="HTH_LacI"/>
</dbReference>
<dbReference type="Pfam" id="PF13377">
    <property type="entry name" value="Peripla_BP_3"/>
    <property type="match status" value="1"/>
</dbReference>
<dbReference type="RefSeq" id="WP_008916581.1">
    <property type="nucleotide sequence ID" value="NZ_CM001773.1"/>
</dbReference>
<dbReference type="GO" id="GO:0000976">
    <property type="term" value="F:transcription cis-regulatory region binding"/>
    <property type="evidence" value="ECO:0007669"/>
    <property type="project" value="TreeGrafter"/>
</dbReference>
<name>K8W2L9_9GAMM</name>
<dbReference type="SUPFAM" id="SSF47413">
    <property type="entry name" value="lambda repressor-like DNA-binding domains"/>
    <property type="match status" value="1"/>
</dbReference>
<evidence type="ECO:0000256" key="3">
    <source>
        <dbReference type="ARBA" id="ARBA00023163"/>
    </source>
</evidence>
<dbReference type="PANTHER" id="PTHR30146:SF146">
    <property type="entry name" value="HTH-TYPE TRANSCRIPTIONAL REGULATOR TRER"/>
    <property type="match status" value="1"/>
</dbReference>
<dbReference type="Gene3D" id="3.40.50.2300">
    <property type="match status" value="2"/>
</dbReference>
<evidence type="ECO:0000259" key="4">
    <source>
        <dbReference type="PROSITE" id="PS50932"/>
    </source>
</evidence>
<protein>
    <submittedName>
        <fullName evidence="5">Trehalose repressor</fullName>
    </submittedName>
</protein>
<dbReference type="GO" id="GO:0045892">
    <property type="term" value="P:negative regulation of DNA-templated transcription"/>
    <property type="evidence" value="ECO:0007669"/>
    <property type="project" value="InterPro"/>
</dbReference>
<dbReference type="OrthoDB" id="198888at2"/>